<sequence length="212" mass="24722">MSYSFEINKLVTFIENHRDFNVIKSNSCFYNNHLGAILADIILQAGLNYKSVVLPRVLHIYQNYNSAHNLSGVINTIEEIGIENFLNWKDNIKINRYLSVLEFLSENLIDTPSELAKFLTQYENAQMFLSINGIGYKTIDYFKKLMHVETVAVDRHILNFLTQANINFNNYHGAKIIVEYAADILNISRRDIDYSIWHYMSVKQTQMSFTFE</sequence>
<proteinExistence type="predicted"/>
<organism evidence="1 2">
    <name type="scientific">Chryseobacterium shandongense</name>
    <dbReference type="NCBI Taxonomy" id="1493872"/>
    <lineage>
        <taxon>Bacteria</taxon>
        <taxon>Pseudomonadati</taxon>
        <taxon>Bacteroidota</taxon>
        <taxon>Flavobacteriia</taxon>
        <taxon>Flavobacteriales</taxon>
        <taxon>Weeksellaceae</taxon>
        <taxon>Chryseobacterium group</taxon>
        <taxon>Chryseobacterium</taxon>
    </lineage>
</organism>
<dbReference type="Proteomes" id="UP000274073">
    <property type="component" value="Chromosome"/>
</dbReference>
<name>A0AAD0YKD7_9FLAO</name>
<gene>
    <name evidence="1" type="ORF">EG349_18925</name>
</gene>
<reference evidence="1 2" key="1">
    <citation type="submission" date="2018-11" db="EMBL/GenBank/DDBJ databases">
        <title>Proposal to divide the Flavobacteriaceae and reorganize its genera based on Amino Acid Identity values calculated from whole genome sequences.</title>
        <authorList>
            <person name="Nicholson A.C."/>
            <person name="Gulvik C.A."/>
            <person name="Whitney A.M."/>
            <person name="Humrighouse B.W."/>
            <person name="Bell M."/>
            <person name="Holmes B."/>
            <person name="Steigerwalt A.G."/>
            <person name="Villarma A."/>
            <person name="Sheth M."/>
            <person name="Batra D."/>
            <person name="Pryor J."/>
            <person name="Bernardet J.-F."/>
            <person name="Hugo C."/>
            <person name="Kampfer P."/>
            <person name="Newman J."/>
            <person name="McQuiston J.R."/>
        </authorList>
    </citation>
    <scope>NUCLEOTIDE SEQUENCE [LARGE SCALE GENOMIC DNA]</scope>
    <source>
        <strain evidence="1 2">G0207</strain>
    </source>
</reference>
<evidence type="ECO:0000313" key="2">
    <source>
        <dbReference type="Proteomes" id="UP000274073"/>
    </source>
</evidence>
<dbReference type="RefSeq" id="WP_123855360.1">
    <property type="nucleotide sequence ID" value="NZ_CP033915.1"/>
</dbReference>
<dbReference type="AlphaFoldDB" id="A0AAD0YKD7"/>
<dbReference type="EMBL" id="CP033915">
    <property type="protein sequence ID" value="AZA88696.1"/>
    <property type="molecule type" value="Genomic_DNA"/>
</dbReference>
<evidence type="ECO:0000313" key="1">
    <source>
        <dbReference type="EMBL" id="AZA88696.1"/>
    </source>
</evidence>
<accession>A0AAD0YKD7</accession>
<protein>
    <submittedName>
        <fullName evidence="1">Uncharacterized protein</fullName>
    </submittedName>
</protein>